<organism evidence="3 4">
    <name type="scientific">Mucilaginibacter angelicae</name>
    <dbReference type="NCBI Taxonomy" id="869718"/>
    <lineage>
        <taxon>Bacteria</taxon>
        <taxon>Pseudomonadati</taxon>
        <taxon>Bacteroidota</taxon>
        <taxon>Sphingobacteriia</taxon>
        <taxon>Sphingobacteriales</taxon>
        <taxon>Sphingobacteriaceae</taxon>
        <taxon>Mucilaginibacter</taxon>
    </lineage>
</organism>
<keyword evidence="4" id="KW-1185">Reference proteome</keyword>
<keyword evidence="1" id="KW-0472">Membrane</keyword>
<accession>A0ABV6L5F1</accession>
<reference evidence="3 4" key="1">
    <citation type="submission" date="2024-09" db="EMBL/GenBank/DDBJ databases">
        <authorList>
            <person name="Sun Q."/>
            <person name="Mori K."/>
        </authorList>
    </citation>
    <scope>NUCLEOTIDE SEQUENCE [LARGE SCALE GENOMIC DNA]</scope>
    <source>
        <strain evidence="3 4">NCAIM B.02415</strain>
    </source>
</reference>
<proteinExistence type="predicted"/>
<name>A0ABV6L5F1_9SPHI</name>
<dbReference type="Pfam" id="PF26566">
    <property type="entry name" value="PH_40"/>
    <property type="match status" value="1"/>
</dbReference>
<evidence type="ECO:0000256" key="1">
    <source>
        <dbReference type="SAM" id="Phobius"/>
    </source>
</evidence>
<keyword evidence="1" id="KW-0812">Transmembrane</keyword>
<evidence type="ECO:0000313" key="3">
    <source>
        <dbReference type="EMBL" id="MFC0514680.1"/>
    </source>
</evidence>
<sequence>MLQLISKLQHNTYEKGEFSDEQPRDLDETIQLIKDFPWDAERTLTDIQLTGPSITIQDADLNYLKLGLYFNGKFCIYYLDRDNHLYEYHAKTIDEACDLVADFFNQTLDLSLFEKHFFNIGNKPHFITNDFIYRFNSVKVFAIGLLVSVYLLFLFSTLFFTAIGKEKSMPVGLILTLVITVGILIGYIAATTMKGRHQYLQISKGKAQFSYGYDEEHIVVYDKADIKEISYALGSKGSVGNIKIIFKNGEFIQPANLLDGMTLLEKFPKTPKIVTKQRFASFGGR</sequence>
<keyword evidence="1" id="KW-1133">Transmembrane helix</keyword>
<feature type="transmembrane region" description="Helical" evidence="1">
    <location>
        <begin position="169"/>
        <end position="190"/>
    </location>
</feature>
<dbReference type="InterPro" id="IPR058916">
    <property type="entry name" value="PH_40"/>
</dbReference>
<evidence type="ECO:0000313" key="4">
    <source>
        <dbReference type="Proteomes" id="UP001589828"/>
    </source>
</evidence>
<evidence type="ECO:0000259" key="2">
    <source>
        <dbReference type="Pfam" id="PF26566"/>
    </source>
</evidence>
<protein>
    <recommendedName>
        <fullName evidence="2">PH domain-containing protein</fullName>
    </recommendedName>
</protein>
<comment type="caution">
    <text evidence="3">The sequence shown here is derived from an EMBL/GenBank/DDBJ whole genome shotgun (WGS) entry which is preliminary data.</text>
</comment>
<feature type="transmembrane region" description="Helical" evidence="1">
    <location>
        <begin position="140"/>
        <end position="163"/>
    </location>
</feature>
<feature type="domain" description="PH" evidence="2">
    <location>
        <begin position="134"/>
        <end position="265"/>
    </location>
</feature>
<dbReference type="EMBL" id="JBHLTS010000021">
    <property type="protein sequence ID" value="MFC0514680.1"/>
    <property type="molecule type" value="Genomic_DNA"/>
</dbReference>
<dbReference type="RefSeq" id="WP_377022523.1">
    <property type="nucleotide sequence ID" value="NZ_JBHLTS010000021.1"/>
</dbReference>
<dbReference type="Proteomes" id="UP001589828">
    <property type="component" value="Unassembled WGS sequence"/>
</dbReference>
<gene>
    <name evidence="3" type="ORF">ACFFGT_10735</name>
</gene>